<dbReference type="RefSeq" id="YP_004894053.1">
    <property type="nucleotide sequence ID" value="NC_016072.1"/>
</dbReference>
<reference evidence="1" key="1">
    <citation type="journal article" date="2011" name="Proc. Natl. Acad. Sci. U.S.A.">
        <title>Distant Mimivirus relative with a larger genome highlights the fundamental features of Megaviridae.</title>
        <authorList>
            <person name="Arslan D."/>
            <person name="Legendre M."/>
            <person name="Seltzer V."/>
            <person name="Abergel C."/>
            <person name="Claverie J.M."/>
        </authorList>
    </citation>
    <scope>NUCLEOTIDE SEQUENCE [LARGE SCALE GENOMIC DNA]</scope>
</reference>
<organism evidence="1">
    <name type="scientific">Megavirus chiliensis</name>
    <dbReference type="NCBI Taxonomy" id="1094892"/>
    <lineage>
        <taxon>Viruses</taxon>
        <taxon>Varidnaviria</taxon>
        <taxon>Bamfordvirae</taxon>
        <taxon>Nucleocytoviricota</taxon>
        <taxon>Megaviricetes</taxon>
        <taxon>Imitervirales</taxon>
        <taxon>Mimiviridae</taxon>
        <taxon>Megamimivirinae</taxon>
        <taxon>Megavirus</taxon>
        <taxon>Megavirus chilense</taxon>
    </lineage>
</organism>
<name>G5CQB3_9VIRU</name>
<proteinExistence type="predicted"/>
<dbReference type="KEGG" id="vg:11257248"/>
<accession>G5CQB3</accession>
<evidence type="ECO:0000313" key="1">
    <source>
        <dbReference type="EMBL" id="AEQ33213.1"/>
    </source>
</evidence>
<dbReference type="EMBL" id="JN258408">
    <property type="protein sequence ID" value="AEQ33213.1"/>
    <property type="molecule type" value="Genomic_DNA"/>
</dbReference>
<gene>
    <name evidence="1" type="primary">mg2</name>
</gene>
<dbReference type="GeneID" id="11257248"/>
<sequence length="28" mass="3440">MGNIIFMTIHFREARETYLKKSYVLKLH</sequence>
<protein>
    <submittedName>
        <fullName evidence="1">Uncharacterized protein mg2</fullName>
    </submittedName>
</protein>